<evidence type="ECO:0000256" key="1">
    <source>
        <dbReference type="ARBA" id="ARBA00022676"/>
    </source>
</evidence>
<dbReference type="Proteomes" id="UP000295606">
    <property type="component" value="Unassembled WGS sequence"/>
</dbReference>
<dbReference type="RefSeq" id="WP_133184046.1">
    <property type="nucleotide sequence ID" value="NZ_SMOD01000012.1"/>
</dbReference>
<dbReference type="Pfam" id="PF00156">
    <property type="entry name" value="Pribosyltran"/>
    <property type="match status" value="1"/>
</dbReference>
<keyword evidence="2" id="KW-0808">Transferase</keyword>
<organism evidence="4 5">
    <name type="scientific">Paraburkholderia guartelaensis</name>
    <dbReference type="NCBI Taxonomy" id="2546446"/>
    <lineage>
        <taxon>Bacteria</taxon>
        <taxon>Pseudomonadati</taxon>
        <taxon>Pseudomonadota</taxon>
        <taxon>Betaproteobacteria</taxon>
        <taxon>Burkholderiales</taxon>
        <taxon>Burkholderiaceae</taxon>
        <taxon>Paraburkholderia</taxon>
    </lineage>
</organism>
<dbReference type="CDD" id="cd06223">
    <property type="entry name" value="PRTases_typeI"/>
    <property type="match status" value="1"/>
</dbReference>
<comment type="caution">
    <text evidence="4">The sequence shown here is derived from an EMBL/GenBank/DDBJ whole genome shotgun (WGS) entry which is preliminary data.</text>
</comment>
<accession>A0A4R5LEL4</accession>
<dbReference type="InterPro" id="IPR000836">
    <property type="entry name" value="PRTase_dom"/>
</dbReference>
<keyword evidence="1" id="KW-0328">Glycosyltransferase</keyword>
<evidence type="ECO:0000313" key="5">
    <source>
        <dbReference type="Proteomes" id="UP000295606"/>
    </source>
</evidence>
<sequence>MNTEFARLPVYFYGYDDIETFCLSKREQLIQENIGLILGILRGGAIPALMLSQMLGLPVDFVHYDRREAKAEINNKKAFDLVDACVKEGKRILLVDDVAGVGYTLANCYEYLLSFVKDESLIRVLTLVHHVDSRTEADHFKDCSSVRAVLPWERYVTSRQCLDDFVKAEAALLEDQRYKKTVAVDDSAYPLNLKHEWRVDYHVEFKGDHHSLLDTIKAVGPEEIYCNNDSLIGLILNEFPFSIMYKTINNKRYRISAFDQ</sequence>
<dbReference type="EMBL" id="SMOD01000012">
    <property type="protein sequence ID" value="TDG07076.1"/>
    <property type="molecule type" value="Genomic_DNA"/>
</dbReference>
<evidence type="ECO:0000313" key="4">
    <source>
        <dbReference type="EMBL" id="TDG07076.1"/>
    </source>
</evidence>
<reference evidence="4 5" key="1">
    <citation type="submission" date="2019-03" db="EMBL/GenBank/DDBJ databases">
        <title>Paraburkholderia sp. isolated from native Mimosa gymnas in Guartela State Park, Brazil.</title>
        <authorList>
            <person name="Paulitsch F."/>
            <person name="Hungria M."/>
            <person name="Delamuta J.R.M."/>
            <person name="Ribeiro R.A."/>
            <person name="Dall'Agnol R."/>
            <person name="Silva J.S.B."/>
        </authorList>
    </citation>
    <scope>NUCLEOTIDE SEQUENCE [LARGE SCALE GENOMIC DNA]</scope>
    <source>
        <strain evidence="4 5">CNPSo 3008</strain>
    </source>
</reference>
<evidence type="ECO:0000259" key="3">
    <source>
        <dbReference type="Pfam" id="PF00156"/>
    </source>
</evidence>
<feature type="domain" description="Phosphoribosyltransferase" evidence="3">
    <location>
        <begin position="17"/>
        <end position="145"/>
    </location>
</feature>
<dbReference type="InterPro" id="IPR029057">
    <property type="entry name" value="PRTase-like"/>
</dbReference>
<name>A0A4R5LEL4_9BURK</name>
<protein>
    <recommendedName>
        <fullName evidence="3">Phosphoribosyltransferase domain-containing protein</fullName>
    </recommendedName>
</protein>
<proteinExistence type="predicted"/>
<dbReference type="PANTHER" id="PTHR43363:SF1">
    <property type="entry name" value="HYPOXANTHINE-GUANINE PHOSPHORIBOSYLTRANSFERASE"/>
    <property type="match status" value="1"/>
</dbReference>
<dbReference type="GO" id="GO:0016757">
    <property type="term" value="F:glycosyltransferase activity"/>
    <property type="evidence" value="ECO:0007669"/>
    <property type="project" value="UniProtKB-KW"/>
</dbReference>
<dbReference type="SUPFAM" id="SSF53271">
    <property type="entry name" value="PRTase-like"/>
    <property type="match status" value="1"/>
</dbReference>
<evidence type="ECO:0000256" key="2">
    <source>
        <dbReference type="ARBA" id="ARBA00022679"/>
    </source>
</evidence>
<gene>
    <name evidence="4" type="ORF">E1N52_17675</name>
</gene>
<dbReference type="PANTHER" id="PTHR43363">
    <property type="entry name" value="HYPOXANTHINE PHOSPHORIBOSYLTRANSFERASE"/>
    <property type="match status" value="1"/>
</dbReference>
<dbReference type="OrthoDB" id="9075528at2"/>
<dbReference type="Gene3D" id="3.40.50.2020">
    <property type="match status" value="1"/>
</dbReference>
<dbReference type="AlphaFoldDB" id="A0A4R5LEL4"/>